<dbReference type="InterPro" id="IPR013087">
    <property type="entry name" value="Znf_C2H2_type"/>
</dbReference>
<feature type="domain" description="C2H2-type" evidence="2">
    <location>
        <begin position="62"/>
        <end position="92"/>
    </location>
</feature>
<evidence type="ECO:0000256" key="1">
    <source>
        <dbReference type="PROSITE-ProRule" id="PRU00042"/>
    </source>
</evidence>
<dbReference type="AlphaFoldDB" id="A0A922LAK1"/>
<comment type="caution">
    <text evidence="3">The sequence shown here is derived from an EMBL/GenBank/DDBJ whole genome shotgun (WGS) entry which is preliminary data.</text>
</comment>
<keyword evidence="1" id="KW-0479">Metal-binding</keyword>
<dbReference type="GO" id="GO:0008270">
    <property type="term" value="F:zinc ion binding"/>
    <property type="evidence" value="ECO:0007669"/>
    <property type="project" value="UniProtKB-KW"/>
</dbReference>
<dbReference type="Proteomes" id="UP000790347">
    <property type="component" value="Unassembled WGS sequence"/>
</dbReference>
<keyword evidence="1" id="KW-0863">Zinc-finger</keyword>
<keyword evidence="1" id="KW-0862">Zinc</keyword>
<reference evidence="3" key="2">
    <citation type="journal article" date="2022" name="Res Sq">
        <title>Comparative Genomics Reveals Insights into the Divergent Evolution of Astigmatic Mites and Household Pest Adaptations.</title>
        <authorList>
            <person name="Xiong Q."/>
            <person name="Wan A.T.-Y."/>
            <person name="Liu X.-Y."/>
            <person name="Fung C.S.-H."/>
            <person name="Xiao X."/>
            <person name="Malainual N."/>
            <person name="Hou J."/>
            <person name="Wang L."/>
            <person name="Wang M."/>
            <person name="Yang K."/>
            <person name="Cui Y."/>
            <person name="Leung E."/>
            <person name="Nong W."/>
            <person name="Shin S.-K."/>
            <person name="Au S."/>
            <person name="Jeong K.Y."/>
            <person name="Chew F.T."/>
            <person name="Hui J."/>
            <person name="Leung T.F."/>
            <person name="Tungtrongchitr A."/>
            <person name="Zhong N."/>
            <person name="Liu Z."/>
            <person name="Tsui S."/>
        </authorList>
    </citation>
    <scope>NUCLEOTIDE SEQUENCE</scope>
    <source>
        <strain evidence="3">Derf</strain>
        <tissue evidence="3">Whole organism</tissue>
    </source>
</reference>
<evidence type="ECO:0000313" key="3">
    <source>
        <dbReference type="EMBL" id="KAH9528579.1"/>
    </source>
</evidence>
<dbReference type="InterPro" id="IPR036236">
    <property type="entry name" value="Znf_C2H2_sf"/>
</dbReference>
<dbReference type="SUPFAM" id="SSF57667">
    <property type="entry name" value="beta-beta-alpha zinc fingers"/>
    <property type="match status" value="1"/>
</dbReference>
<gene>
    <name evidence="3" type="ORF">DERF_002512</name>
</gene>
<protein>
    <recommendedName>
        <fullName evidence="2">C2H2-type domain-containing protein</fullName>
    </recommendedName>
</protein>
<reference evidence="3" key="1">
    <citation type="submission" date="2013-05" db="EMBL/GenBank/DDBJ databases">
        <authorList>
            <person name="Yim A.K.Y."/>
            <person name="Chan T.F."/>
            <person name="Ji K.M."/>
            <person name="Liu X.Y."/>
            <person name="Zhou J.W."/>
            <person name="Li R.Q."/>
            <person name="Yang K.Y."/>
            <person name="Li J."/>
            <person name="Li M."/>
            <person name="Law P.T.W."/>
            <person name="Wu Y.L."/>
            <person name="Cai Z.L."/>
            <person name="Qin H."/>
            <person name="Bao Y."/>
            <person name="Leung R.K.K."/>
            <person name="Ng P.K.S."/>
            <person name="Zou J."/>
            <person name="Zhong X.J."/>
            <person name="Ran P.X."/>
            <person name="Zhong N.S."/>
            <person name="Liu Z.G."/>
            <person name="Tsui S.K.W."/>
        </authorList>
    </citation>
    <scope>NUCLEOTIDE SEQUENCE</scope>
    <source>
        <strain evidence="3">Derf</strain>
        <tissue evidence="3">Whole organism</tissue>
    </source>
</reference>
<evidence type="ECO:0000313" key="4">
    <source>
        <dbReference type="Proteomes" id="UP000790347"/>
    </source>
</evidence>
<keyword evidence="4" id="KW-1185">Reference proteome</keyword>
<name>A0A922LAK1_DERFA</name>
<accession>A0A922LAK1</accession>
<dbReference type="EMBL" id="ASGP02000001">
    <property type="protein sequence ID" value="KAH9528579.1"/>
    <property type="molecule type" value="Genomic_DNA"/>
</dbReference>
<dbReference type="Gene3D" id="3.30.160.60">
    <property type="entry name" value="Classic Zinc Finger"/>
    <property type="match status" value="1"/>
</dbReference>
<dbReference type="SMART" id="SM00355">
    <property type="entry name" value="ZnF_C2H2"/>
    <property type="match status" value="2"/>
</dbReference>
<sequence length="180" mass="20624">MPLNSSSSSEVEVTSVVCSFDKAFFHCSSSAHVAAAFAFNRWCSHSIEHRKTLQKDMKIVGYRCDWPECEFLTCRKYVMVNHINGKHTNQRPYSCDMRNFTFVKRYFLKAHMYKVHKRRMSLDDRKDQHDMCCTAERAKAARGLVRCTVCTGASAGPGYNTQVMADPAVPNRKPEAKRRA</sequence>
<evidence type="ECO:0000259" key="2">
    <source>
        <dbReference type="PROSITE" id="PS50157"/>
    </source>
</evidence>
<dbReference type="PROSITE" id="PS50157">
    <property type="entry name" value="ZINC_FINGER_C2H2_2"/>
    <property type="match status" value="1"/>
</dbReference>
<proteinExistence type="predicted"/>
<organism evidence="3 4">
    <name type="scientific">Dermatophagoides farinae</name>
    <name type="common">American house dust mite</name>
    <dbReference type="NCBI Taxonomy" id="6954"/>
    <lineage>
        <taxon>Eukaryota</taxon>
        <taxon>Metazoa</taxon>
        <taxon>Ecdysozoa</taxon>
        <taxon>Arthropoda</taxon>
        <taxon>Chelicerata</taxon>
        <taxon>Arachnida</taxon>
        <taxon>Acari</taxon>
        <taxon>Acariformes</taxon>
        <taxon>Sarcoptiformes</taxon>
        <taxon>Astigmata</taxon>
        <taxon>Psoroptidia</taxon>
        <taxon>Analgoidea</taxon>
        <taxon>Pyroglyphidae</taxon>
        <taxon>Dermatophagoidinae</taxon>
        <taxon>Dermatophagoides</taxon>
    </lineage>
</organism>